<dbReference type="EMBL" id="UOFG01000006">
    <property type="protein sequence ID" value="VAW57918.1"/>
    <property type="molecule type" value="Genomic_DNA"/>
</dbReference>
<protein>
    <submittedName>
        <fullName evidence="1">Uncharacterized protein</fullName>
    </submittedName>
</protein>
<gene>
    <name evidence="1" type="ORF">MNBD_GAMMA11-28</name>
</gene>
<evidence type="ECO:0000313" key="1">
    <source>
        <dbReference type="EMBL" id="VAW57918.1"/>
    </source>
</evidence>
<dbReference type="AlphaFoldDB" id="A0A3B0WPH5"/>
<name>A0A3B0WPH5_9ZZZZ</name>
<accession>A0A3B0WPH5</accession>
<reference evidence="1" key="1">
    <citation type="submission" date="2018-06" db="EMBL/GenBank/DDBJ databases">
        <authorList>
            <person name="Zhirakovskaya E."/>
        </authorList>
    </citation>
    <scope>NUCLEOTIDE SEQUENCE</scope>
</reference>
<sequence>MARKGHRRGEGVAEMEIYGQGSMEGQTVIQVYMNIWNWL</sequence>
<organism evidence="1">
    <name type="scientific">hydrothermal vent metagenome</name>
    <dbReference type="NCBI Taxonomy" id="652676"/>
    <lineage>
        <taxon>unclassified sequences</taxon>
        <taxon>metagenomes</taxon>
        <taxon>ecological metagenomes</taxon>
    </lineage>
</organism>
<proteinExistence type="predicted"/>